<keyword evidence="5" id="KW-1185">Reference proteome</keyword>
<dbReference type="InterPro" id="IPR006689">
    <property type="entry name" value="Small_GTPase_ARF/SAR"/>
</dbReference>
<keyword evidence="2" id="KW-0342">GTP-binding</keyword>
<feature type="non-terminal residue" evidence="4">
    <location>
        <position position="1"/>
    </location>
</feature>
<sequence>SYPTTQSHRLKRKTYVQIPFNIFHSNSCLRKTKTSIESPLPIKNAFDWVPIHSLTFPPQIRSVICFKLLQLQLGPSHKFAHGDTSQSPSMVHDDTCPPPSSTTSPLPTTYTSPPWTTGNALVDVHGRDEMRFMPTPGRPTPGAVPHEFAHIEFIQIEIPSPPPEASHIQEIQGEQIERVKDRPRRLQRTQTHPPDYRTGDGFNVETVEYKYISFTVWDVGGQDKVPNEVEQISFMKPKAQGPHHEGFLEYLVDIIGTNKYVEKIDEVYKQ</sequence>
<dbReference type="GO" id="GO:0005525">
    <property type="term" value="F:GTP binding"/>
    <property type="evidence" value="ECO:0007669"/>
    <property type="project" value="UniProtKB-KW"/>
</dbReference>
<reference evidence="4 5" key="1">
    <citation type="submission" date="2024-01" db="EMBL/GenBank/DDBJ databases">
        <title>A telomere-to-telomere, gap-free genome of sweet tea (Lithocarpus litseifolius).</title>
        <authorList>
            <person name="Zhou J."/>
        </authorList>
    </citation>
    <scope>NUCLEOTIDE SEQUENCE [LARGE SCALE GENOMIC DNA]</scope>
    <source>
        <strain evidence="4">Zhou-2022a</strain>
        <tissue evidence="4">Leaf</tissue>
    </source>
</reference>
<keyword evidence="1" id="KW-0547">Nucleotide-binding</keyword>
<proteinExistence type="predicted"/>
<dbReference type="GO" id="GO:0003924">
    <property type="term" value="F:GTPase activity"/>
    <property type="evidence" value="ECO:0007669"/>
    <property type="project" value="InterPro"/>
</dbReference>
<evidence type="ECO:0000313" key="5">
    <source>
        <dbReference type="Proteomes" id="UP001459277"/>
    </source>
</evidence>
<dbReference type="InterPro" id="IPR027417">
    <property type="entry name" value="P-loop_NTPase"/>
</dbReference>
<feature type="region of interest" description="Disordered" evidence="3">
    <location>
        <begin position="79"/>
        <end position="118"/>
    </location>
</feature>
<accession>A0AAW2DN22</accession>
<feature type="compositionally biased region" description="Low complexity" evidence="3">
    <location>
        <begin position="101"/>
        <end position="117"/>
    </location>
</feature>
<evidence type="ECO:0000256" key="3">
    <source>
        <dbReference type="SAM" id="MobiDB-lite"/>
    </source>
</evidence>
<evidence type="ECO:0000256" key="1">
    <source>
        <dbReference type="ARBA" id="ARBA00022741"/>
    </source>
</evidence>
<evidence type="ECO:0000313" key="4">
    <source>
        <dbReference type="EMBL" id="KAL0010988.1"/>
    </source>
</evidence>
<protein>
    <submittedName>
        <fullName evidence="4">Uncharacterized protein</fullName>
    </submittedName>
</protein>
<dbReference type="EMBL" id="JAZDWU010000002">
    <property type="protein sequence ID" value="KAL0010988.1"/>
    <property type="molecule type" value="Genomic_DNA"/>
</dbReference>
<name>A0AAW2DN22_9ROSI</name>
<comment type="caution">
    <text evidence="4">The sequence shown here is derived from an EMBL/GenBank/DDBJ whole genome shotgun (WGS) entry which is preliminary data.</text>
</comment>
<gene>
    <name evidence="4" type="ORF">SO802_006096</name>
</gene>
<dbReference type="Proteomes" id="UP001459277">
    <property type="component" value="Unassembled WGS sequence"/>
</dbReference>
<dbReference type="AlphaFoldDB" id="A0AAW2DN22"/>
<dbReference type="Gene3D" id="3.40.50.300">
    <property type="entry name" value="P-loop containing nucleotide triphosphate hydrolases"/>
    <property type="match status" value="1"/>
</dbReference>
<dbReference type="Pfam" id="PF00025">
    <property type="entry name" value="Arf"/>
    <property type="match status" value="1"/>
</dbReference>
<evidence type="ECO:0000256" key="2">
    <source>
        <dbReference type="ARBA" id="ARBA00023134"/>
    </source>
</evidence>
<organism evidence="4 5">
    <name type="scientific">Lithocarpus litseifolius</name>
    <dbReference type="NCBI Taxonomy" id="425828"/>
    <lineage>
        <taxon>Eukaryota</taxon>
        <taxon>Viridiplantae</taxon>
        <taxon>Streptophyta</taxon>
        <taxon>Embryophyta</taxon>
        <taxon>Tracheophyta</taxon>
        <taxon>Spermatophyta</taxon>
        <taxon>Magnoliopsida</taxon>
        <taxon>eudicotyledons</taxon>
        <taxon>Gunneridae</taxon>
        <taxon>Pentapetalae</taxon>
        <taxon>rosids</taxon>
        <taxon>fabids</taxon>
        <taxon>Fagales</taxon>
        <taxon>Fagaceae</taxon>
        <taxon>Lithocarpus</taxon>
    </lineage>
</organism>